<accession>A0A0L0CIN9</accession>
<keyword evidence="1" id="KW-0479">Metal-binding</keyword>
<dbReference type="SMART" id="SM00333">
    <property type="entry name" value="TUDOR"/>
    <property type="match status" value="1"/>
</dbReference>
<dbReference type="PROSITE" id="PS50304">
    <property type="entry name" value="TUDOR"/>
    <property type="match status" value="1"/>
</dbReference>
<dbReference type="PROSITE" id="PS50103">
    <property type="entry name" value="ZF_C3H1"/>
    <property type="match status" value="1"/>
</dbReference>
<comment type="caution">
    <text evidence="4">The sequence shown here is derived from an EMBL/GenBank/DDBJ whole genome shotgun (WGS) entry which is preliminary data.</text>
</comment>
<proteinExistence type="predicted"/>
<keyword evidence="1" id="KW-0863">Zinc-finger</keyword>
<dbReference type="Pfam" id="PF00567">
    <property type="entry name" value="TUDOR"/>
    <property type="match status" value="1"/>
</dbReference>
<dbReference type="GO" id="GO:0005737">
    <property type="term" value="C:cytoplasm"/>
    <property type="evidence" value="ECO:0007669"/>
    <property type="project" value="UniProtKB-ARBA"/>
</dbReference>
<keyword evidence="5" id="KW-1185">Reference proteome</keyword>
<dbReference type="Gene3D" id="2.40.50.90">
    <property type="match status" value="1"/>
</dbReference>
<dbReference type="GO" id="GO:0008270">
    <property type="term" value="F:zinc ion binding"/>
    <property type="evidence" value="ECO:0007669"/>
    <property type="project" value="UniProtKB-KW"/>
</dbReference>
<sequence length="607" mass="70768">MYDRLDQIFQLQKMCLNQLEEAQRNSEQYSLNMKMLSENMKTNWQRSNYFLTEYDSFVTNITAIMEITRKYNLQMYLHNIKLTEIQALFTKINQKDKKTQSGCDSKSTLKEAGTHLYPAEEYDLNSEPPDEDFVYPRLNLSEVYKENAFISGRVTSIKSINDLTFYIFDKSSKYRDTIVELAKSLELRQYHDMPPANEVFGYVLDKHIFRAVLSSKNLYDVEMDEEIFPCYILDTGEILPLKSNCIMYRLTFEQKSIPAQAIPCQLITTNKNPFVAQQEMEEKLRSLEYANCCHFKIVAIEDNILQVELDNMDPDKAIDNSCLDTVSVGNDTDNVKCKQLTDDELEMLYEEPLNTSNAMKAVMGYDPQDDKRICRFYDPEIGGCFKGANCKLEHTLRQPDGWTKDVIPSASIIDCRHPTTVFPPGKIINITPTYIGRLDRFYAIINDPHQNATPLVWNDEDIPSWKLLKKPPHMFELVLSRYIDDLWYRAKIMSHDDDYKMFKVLYVDYGNYQVVHLRNLASIDMGMAQMPYQAILCRIEGVREKQSLSVDEHKNAIEILCEMILNKSMDVKVISHYEDLFISFIDTNEYPIPDKFVEMGFLDYNEV</sequence>
<evidence type="ECO:0000259" key="3">
    <source>
        <dbReference type="PROSITE" id="PS50304"/>
    </source>
</evidence>
<dbReference type="SUPFAM" id="SSF63748">
    <property type="entry name" value="Tudor/PWWP/MBT"/>
    <property type="match status" value="1"/>
</dbReference>
<dbReference type="Proteomes" id="UP000037069">
    <property type="component" value="Unassembled WGS sequence"/>
</dbReference>
<evidence type="ECO:0000259" key="2">
    <source>
        <dbReference type="PROSITE" id="PS50103"/>
    </source>
</evidence>
<dbReference type="InterPro" id="IPR002999">
    <property type="entry name" value="Tudor"/>
</dbReference>
<keyword evidence="1" id="KW-0862">Zinc</keyword>
<protein>
    <recommendedName>
        <fullName evidence="6">C3H1-type domain-containing protein</fullName>
    </recommendedName>
</protein>
<feature type="domain" description="C3H1-type" evidence="2">
    <location>
        <begin position="368"/>
        <end position="397"/>
    </location>
</feature>
<dbReference type="OrthoDB" id="10052065at2759"/>
<name>A0A0L0CIN9_LUCCU</name>
<evidence type="ECO:0008006" key="6">
    <source>
        <dbReference type="Google" id="ProtNLM"/>
    </source>
</evidence>
<feature type="domain" description="Tudor" evidence="3">
    <location>
        <begin position="470"/>
        <end position="530"/>
    </location>
</feature>
<dbReference type="Gene3D" id="2.30.30.140">
    <property type="match status" value="1"/>
</dbReference>
<dbReference type="AlphaFoldDB" id="A0A0L0CIN9"/>
<organism evidence="4 5">
    <name type="scientific">Lucilia cuprina</name>
    <name type="common">Green bottle fly</name>
    <name type="synonym">Australian sheep blowfly</name>
    <dbReference type="NCBI Taxonomy" id="7375"/>
    <lineage>
        <taxon>Eukaryota</taxon>
        <taxon>Metazoa</taxon>
        <taxon>Ecdysozoa</taxon>
        <taxon>Arthropoda</taxon>
        <taxon>Hexapoda</taxon>
        <taxon>Insecta</taxon>
        <taxon>Pterygota</taxon>
        <taxon>Neoptera</taxon>
        <taxon>Endopterygota</taxon>
        <taxon>Diptera</taxon>
        <taxon>Brachycera</taxon>
        <taxon>Muscomorpha</taxon>
        <taxon>Oestroidea</taxon>
        <taxon>Calliphoridae</taxon>
        <taxon>Luciliinae</taxon>
        <taxon>Lucilia</taxon>
    </lineage>
</organism>
<evidence type="ECO:0000313" key="4">
    <source>
        <dbReference type="EMBL" id="KNC32111.1"/>
    </source>
</evidence>
<feature type="zinc finger region" description="C3H1-type" evidence="1">
    <location>
        <begin position="368"/>
        <end position="397"/>
    </location>
</feature>
<dbReference type="PANTHER" id="PTHR16442:SF1">
    <property type="entry name" value="RING FINGER PROTEIN 17"/>
    <property type="match status" value="1"/>
</dbReference>
<dbReference type="PANTHER" id="PTHR16442">
    <property type="entry name" value="RING FINGER PROTEIN 17"/>
    <property type="match status" value="1"/>
</dbReference>
<dbReference type="STRING" id="7375.A0A0L0CIN9"/>
<dbReference type="EMBL" id="JRES01000340">
    <property type="protein sequence ID" value="KNC32111.1"/>
    <property type="molecule type" value="Genomic_DNA"/>
</dbReference>
<dbReference type="InterPro" id="IPR000571">
    <property type="entry name" value="Znf_CCCH"/>
</dbReference>
<evidence type="ECO:0000313" key="5">
    <source>
        <dbReference type="Proteomes" id="UP000037069"/>
    </source>
</evidence>
<gene>
    <name evidence="4" type="ORF">FF38_08190</name>
</gene>
<dbReference type="InterPro" id="IPR035437">
    <property type="entry name" value="SNase_OB-fold_sf"/>
</dbReference>
<reference evidence="4 5" key="1">
    <citation type="journal article" date="2015" name="Nat. Commun.">
        <title>Lucilia cuprina genome unlocks parasitic fly biology to underpin future interventions.</title>
        <authorList>
            <person name="Anstead C.A."/>
            <person name="Korhonen P.K."/>
            <person name="Young N.D."/>
            <person name="Hall R.S."/>
            <person name="Jex A.R."/>
            <person name="Murali S.C."/>
            <person name="Hughes D.S."/>
            <person name="Lee S.F."/>
            <person name="Perry T."/>
            <person name="Stroehlein A.J."/>
            <person name="Ansell B.R."/>
            <person name="Breugelmans B."/>
            <person name="Hofmann A."/>
            <person name="Qu J."/>
            <person name="Dugan S."/>
            <person name="Lee S.L."/>
            <person name="Chao H."/>
            <person name="Dinh H."/>
            <person name="Han Y."/>
            <person name="Doddapaneni H.V."/>
            <person name="Worley K.C."/>
            <person name="Muzny D.M."/>
            <person name="Ioannidis P."/>
            <person name="Waterhouse R.M."/>
            <person name="Zdobnov E.M."/>
            <person name="James P.J."/>
            <person name="Bagnall N.H."/>
            <person name="Kotze A.C."/>
            <person name="Gibbs R.A."/>
            <person name="Richards S."/>
            <person name="Batterham P."/>
            <person name="Gasser R.B."/>
        </authorList>
    </citation>
    <scope>NUCLEOTIDE SEQUENCE [LARGE SCALE GENOMIC DNA]</scope>
    <source>
        <strain evidence="4 5">LS</strain>
        <tissue evidence="4">Full body</tissue>
    </source>
</reference>
<evidence type="ECO:0000256" key="1">
    <source>
        <dbReference type="PROSITE-ProRule" id="PRU00723"/>
    </source>
</evidence>
<dbReference type="OMA" id="EFYMIDQ"/>